<evidence type="ECO:0000313" key="3">
    <source>
        <dbReference type="Proteomes" id="UP000799757"/>
    </source>
</evidence>
<name>A0A6A6XSS4_9PLEO</name>
<dbReference type="Proteomes" id="UP000799757">
    <property type="component" value="Unassembled WGS sequence"/>
</dbReference>
<sequence length="140" mass="15737">MPCFLYIFACLIPLLAISLFSARIRMHAQESGIHLRAANTPFVPVAMFLSTRVGFAFKWEHWSYVGAGDAQGRAFSISLLFYGGSIYPGRWVWIKSTGFRSFGLGRGKNKSLERGGSILYNHSVAIAHREVKKHMEVIKK</sequence>
<dbReference type="EMBL" id="MU001771">
    <property type="protein sequence ID" value="KAF2799075.1"/>
    <property type="molecule type" value="Genomic_DNA"/>
</dbReference>
<feature type="chain" id="PRO_5025606975" evidence="1">
    <location>
        <begin position="17"/>
        <end position="140"/>
    </location>
</feature>
<gene>
    <name evidence="2" type="ORF">K505DRAFT_80821</name>
</gene>
<keyword evidence="1" id="KW-0732">Signal</keyword>
<reference evidence="2" key="1">
    <citation type="journal article" date="2020" name="Stud. Mycol.">
        <title>101 Dothideomycetes genomes: a test case for predicting lifestyles and emergence of pathogens.</title>
        <authorList>
            <person name="Haridas S."/>
            <person name="Albert R."/>
            <person name="Binder M."/>
            <person name="Bloem J."/>
            <person name="Labutti K."/>
            <person name="Salamov A."/>
            <person name="Andreopoulos B."/>
            <person name="Baker S."/>
            <person name="Barry K."/>
            <person name="Bills G."/>
            <person name="Bluhm B."/>
            <person name="Cannon C."/>
            <person name="Castanera R."/>
            <person name="Culley D."/>
            <person name="Daum C."/>
            <person name="Ezra D."/>
            <person name="Gonzalez J."/>
            <person name="Henrissat B."/>
            <person name="Kuo A."/>
            <person name="Liang C."/>
            <person name="Lipzen A."/>
            <person name="Lutzoni F."/>
            <person name="Magnuson J."/>
            <person name="Mondo S."/>
            <person name="Nolan M."/>
            <person name="Ohm R."/>
            <person name="Pangilinan J."/>
            <person name="Park H.-J."/>
            <person name="Ramirez L."/>
            <person name="Alfaro M."/>
            <person name="Sun H."/>
            <person name="Tritt A."/>
            <person name="Yoshinaga Y."/>
            <person name="Zwiers L.-H."/>
            <person name="Turgeon B."/>
            <person name="Goodwin S."/>
            <person name="Spatafora J."/>
            <person name="Crous P."/>
            <person name="Grigoriev I."/>
        </authorList>
    </citation>
    <scope>NUCLEOTIDE SEQUENCE</scope>
    <source>
        <strain evidence="2">CBS 109.77</strain>
    </source>
</reference>
<keyword evidence="3" id="KW-1185">Reference proteome</keyword>
<accession>A0A6A6XSS4</accession>
<proteinExistence type="predicted"/>
<organism evidence="2 3">
    <name type="scientific">Melanomma pulvis-pyrius CBS 109.77</name>
    <dbReference type="NCBI Taxonomy" id="1314802"/>
    <lineage>
        <taxon>Eukaryota</taxon>
        <taxon>Fungi</taxon>
        <taxon>Dikarya</taxon>
        <taxon>Ascomycota</taxon>
        <taxon>Pezizomycotina</taxon>
        <taxon>Dothideomycetes</taxon>
        <taxon>Pleosporomycetidae</taxon>
        <taxon>Pleosporales</taxon>
        <taxon>Melanommataceae</taxon>
        <taxon>Melanomma</taxon>
    </lineage>
</organism>
<dbReference type="AlphaFoldDB" id="A0A6A6XSS4"/>
<feature type="signal peptide" evidence="1">
    <location>
        <begin position="1"/>
        <end position="16"/>
    </location>
</feature>
<evidence type="ECO:0000313" key="2">
    <source>
        <dbReference type="EMBL" id="KAF2799075.1"/>
    </source>
</evidence>
<evidence type="ECO:0000256" key="1">
    <source>
        <dbReference type="SAM" id="SignalP"/>
    </source>
</evidence>
<protein>
    <submittedName>
        <fullName evidence="2">Uncharacterized protein</fullName>
    </submittedName>
</protein>